<keyword evidence="2" id="KW-1185">Reference proteome</keyword>
<dbReference type="Proteomes" id="UP000006163">
    <property type="component" value="Plasmid VS116_lp28-3"/>
</dbReference>
<dbReference type="HOGENOM" id="CLU_3150144_0_0_12"/>
<gene>
    <name evidence="1" type="ORF">BVAVS116_H0067</name>
</gene>
<reference evidence="1 2" key="1">
    <citation type="journal article" date="2012" name="J. Bacteriol.">
        <title>Whole-Genome Sequences of Borrelia bissettii, Borrelia valaisiana, and Borrelia spielmanii.</title>
        <authorList>
            <person name="Schutzer S.E."/>
            <person name="Fraser-Liggett C.M."/>
            <person name="Qiu W.G."/>
            <person name="Kraiczy P."/>
            <person name="Mongodin E.F."/>
            <person name="Dunn J.J."/>
            <person name="Luft B.J."/>
            <person name="Casjens S.R."/>
        </authorList>
    </citation>
    <scope>NUCLEOTIDE SEQUENCE [LARGE SCALE GENOMIC DNA]</scope>
    <source>
        <strain evidence="1 2">VS116</strain>
        <plasmid evidence="1">VS116_lp28-3</plasmid>
    </source>
</reference>
<protein>
    <submittedName>
        <fullName evidence="1">Uncharacterized protein</fullName>
    </submittedName>
</protein>
<evidence type="ECO:0000313" key="1">
    <source>
        <dbReference type="EMBL" id="ACN53026.1"/>
    </source>
</evidence>
<dbReference type="RefSeq" id="WP_015899279.1">
    <property type="nucleotide sequence ID" value="NC_012185.1"/>
</dbReference>
<dbReference type="AlphaFoldDB" id="C0R8Y2"/>
<organism evidence="1 2">
    <name type="scientific">Borreliella valaisiana VS116</name>
    <dbReference type="NCBI Taxonomy" id="445987"/>
    <lineage>
        <taxon>Bacteria</taxon>
        <taxon>Pseudomonadati</taxon>
        <taxon>Spirochaetota</taxon>
        <taxon>Spirochaetia</taxon>
        <taxon>Spirochaetales</taxon>
        <taxon>Borreliaceae</taxon>
        <taxon>Borreliella</taxon>
    </lineage>
</organism>
<keyword evidence="1" id="KW-0614">Plasmid</keyword>
<name>C0R8Y2_BORVA</name>
<accession>C0R8Y2</accession>
<proteinExistence type="predicted"/>
<sequence length="48" mass="5658">MSLKQPVYGISPLKFFSALKEEKQFDYIFAAWQYIKTARHPNKGGCYR</sequence>
<dbReference type="GeneID" id="96991196"/>
<evidence type="ECO:0000313" key="2">
    <source>
        <dbReference type="Proteomes" id="UP000006163"/>
    </source>
</evidence>
<geneLocation type="plasmid" evidence="1 2">
    <name>VS116_lp28-3</name>
</geneLocation>
<dbReference type="EMBL" id="CP001440">
    <property type="protein sequence ID" value="ACN53026.1"/>
    <property type="molecule type" value="Genomic_DNA"/>
</dbReference>